<dbReference type="AlphaFoldDB" id="A0A370G9Q6"/>
<reference evidence="2 3" key="1">
    <citation type="submission" date="2018-07" db="EMBL/GenBank/DDBJ databases">
        <title>Genomic Encyclopedia of Type Strains, Phase IV (KMG-IV): sequencing the most valuable type-strain genomes for metagenomic binning, comparative biology and taxonomic classification.</title>
        <authorList>
            <person name="Goeker M."/>
        </authorList>
    </citation>
    <scope>NUCLEOTIDE SEQUENCE [LARGE SCALE GENOMIC DNA]</scope>
    <source>
        <strain evidence="2 3">DSM 25281</strain>
    </source>
</reference>
<keyword evidence="1" id="KW-1133">Transmembrane helix</keyword>
<evidence type="ECO:0000256" key="1">
    <source>
        <dbReference type="SAM" id="Phobius"/>
    </source>
</evidence>
<comment type="caution">
    <text evidence="2">The sequence shown here is derived from an EMBL/GenBank/DDBJ whole genome shotgun (WGS) entry which is preliminary data.</text>
</comment>
<evidence type="ECO:0000313" key="2">
    <source>
        <dbReference type="EMBL" id="RDI39194.1"/>
    </source>
</evidence>
<proteinExistence type="predicted"/>
<feature type="transmembrane region" description="Helical" evidence="1">
    <location>
        <begin position="7"/>
        <end position="28"/>
    </location>
</feature>
<feature type="transmembrane region" description="Helical" evidence="1">
    <location>
        <begin position="40"/>
        <end position="62"/>
    </location>
</feature>
<gene>
    <name evidence="2" type="ORF">DFR59_115101</name>
</gene>
<keyword evidence="3" id="KW-1185">Reference proteome</keyword>
<keyword evidence="1" id="KW-0472">Membrane</keyword>
<accession>A0A370G9Q6</accession>
<name>A0A370G9Q6_9BACI</name>
<evidence type="ECO:0000313" key="3">
    <source>
        <dbReference type="Proteomes" id="UP000255326"/>
    </source>
</evidence>
<dbReference type="EMBL" id="QQAY01000015">
    <property type="protein sequence ID" value="RDI39194.1"/>
    <property type="molecule type" value="Genomic_DNA"/>
</dbReference>
<keyword evidence="1" id="KW-0812">Transmembrane</keyword>
<protein>
    <submittedName>
        <fullName evidence="2">Inhibitor of the pro-sigma K processing machinery</fullName>
    </submittedName>
</protein>
<sequence length="69" mass="8205">MKLLERIIYFLFTFFIFIVLWNVMTRLWEAFVPWNYKTDFIGVVVVIPLLIAAAFILSSLSFKVIKETK</sequence>
<organism evidence="2 3">
    <name type="scientific">Falsibacillus pallidus</name>
    <dbReference type="NCBI Taxonomy" id="493781"/>
    <lineage>
        <taxon>Bacteria</taxon>
        <taxon>Bacillati</taxon>
        <taxon>Bacillota</taxon>
        <taxon>Bacilli</taxon>
        <taxon>Bacillales</taxon>
        <taxon>Bacillaceae</taxon>
        <taxon>Falsibacillus</taxon>
    </lineage>
</organism>
<dbReference type="Proteomes" id="UP000255326">
    <property type="component" value="Unassembled WGS sequence"/>
</dbReference>